<evidence type="ECO:0000313" key="4">
    <source>
        <dbReference type="Proteomes" id="UP000198806"/>
    </source>
</evidence>
<dbReference type="OrthoDB" id="2088382at2"/>
<evidence type="ECO:0000256" key="2">
    <source>
        <dbReference type="SAM" id="Phobius"/>
    </source>
</evidence>
<organism evidence="3 4">
    <name type="scientific">Anaerocolumna aminovalerica</name>
    <dbReference type="NCBI Taxonomy" id="1527"/>
    <lineage>
        <taxon>Bacteria</taxon>
        <taxon>Bacillati</taxon>
        <taxon>Bacillota</taxon>
        <taxon>Clostridia</taxon>
        <taxon>Lachnospirales</taxon>
        <taxon>Lachnospiraceae</taxon>
        <taxon>Anaerocolumna</taxon>
    </lineage>
</organism>
<dbReference type="STRING" id="1527.SAMN04489757_11956"/>
<feature type="region of interest" description="Disordered" evidence="1">
    <location>
        <begin position="1"/>
        <end position="23"/>
    </location>
</feature>
<dbReference type="RefSeq" id="WP_091687087.1">
    <property type="nucleotide sequence ID" value="NZ_BAABFM010000069.1"/>
</dbReference>
<protein>
    <submittedName>
        <fullName evidence="3">Uncharacterized protein</fullName>
    </submittedName>
</protein>
<dbReference type="Proteomes" id="UP000198806">
    <property type="component" value="Unassembled WGS sequence"/>
</dbReference>
<feature type="transmembrane region" description="Helical" evidence="2">
    <location>
        <begin position="76"/>
        <end position="105"/>
    </location>
</feature>
<evidence type="ECO:0000313" key="3">
    <source>
        <dbReference type="EMBL" id="SFO35007.1"/>
    </source>
</evidence>
<sequence length="106" mass="12189">MSNFKEADQIVQRNKVEDEAEAKKAPNKKNEFIDDGRSIADMNIEGFSWYTPNKYSTERKNLSDLKLTKKERMAMIFGALQAILPVAIIMILLLFGVFLLISFWLS</sequence>
<gene>
    <name evidence="3" type="ORF">SAMN04489757_11956</name>
</gene>
<proteinExistence type="predicted"/>
<evidence type="ECO:0000256" key="1">
    <source>
        <dbReference type="SAM" id="MobiDB-lite"/>
    </source>
</evidence>
<keyword evidence="2" id="KW-1133">Transmembrane helix</keyword>
<dbReference type="AlphaFoldDB" id="A0A1I5GGF3"/>
<keyword evidence="2" id="KW-0812">Transmembrane</keyword>
<name>A0A1I5GGF3_9FIRM</name>
<keyword evidence="2" id="KW-0472">Membrane</keyword>
<keyword evidence="4" id="KW-1185">Reference proteome</keyword>
<dbReference type="EMBL" id="FOWD01000019">
    <property type="protein sequence ID" value="SFO35007.1"/>
    <property type="molecule type" value="Genomic_DNA"/>
</dbReference>
<accession>A0A1I5GGF3</accession>
<reference evidence="3 4" key="1">
    <citation type="submission" date="2016-10" db="EMBL/GenBank/DDBJ databases">
        <authorList>
            <person name="de Groot N.N."/>
        </authorList>
    </citation>
    <scope>NUCLEOTIDE SEQUENCE [LARGE SCALE GENOMIC DNA]</scope>
    <source>
        <strain evidence="3 4">DSM 1283</strain>
    </source>
</reference>